<accession>A0A2Z4YEE5</accession>
<proteinExistence type="predicted"/>
<dbReference type="EMBL" id="CP030760">
    <property type="protein sequence ID" value="AXA38892.1"/>
    <property type="molecule type" value="Genomic_DNA"/>
</dbReference>
<sequence>MSGEIEAVLLGRSASSAADAPINMRTQAKGEAIAVSAGK</sequence>
<dbReference type="Proteomes" id="UP000251166">
    <property type="component" value="Chromosome"/>
</dbReference>
<evidence type="ECO:0000313" key="2">
    <source>
        <dbReference type="Proteomes" id="UP000251166"/>
    </source>
</evidence>
<dbReference type="AlphaFoldDB" id="A0A2Z4YEE5"/>
<protein>
    <submittedName>
        <fullName evidence="1">Uncharacterized protein</fullName>
    </submittedName>
</protein>
<reference evidence="1 2" key="1">
    <citation type="submission" date="2018-07" db="EMBL/GenBank/DDBJ databases">
        <title>Rhizobium leguminosarum strain:ATCC 14479 Genome sequencing and assembly.</title>
        <authorList>
            <person name="Chakraborty R."/>
        </authorList>
    </citation>
    <scope>NUCLEOTIDE SEQUENCE [LARGE SCALE GENOMIC DNA]</scope>
    <source>
        <strain evidence="1 2">ATCC 14479</strain>
    </source>
</reference>
<name>A0A2Z4YEE5_RHILE</name>
<gene>
    <name evidence="1" type="ORF">DLJ82_1286</name>
</gene>
<evidence type="ECO:0000313" key="1">
    <source>
        <dbReference type="EMBL" id="AXA38892.1"/>
    </source>
</evidence>
<organism evidence="1 2">
    <name type="scientific">Rhizobium leguminosarum</name>
    <dbReference type="NCBI Taxonomy" id="384"/>
    <lineage>
        <taxon>Bacteria</taxon>
        <taxon>Pseudomonadati</taxon>
        <taxon>Pseudomonadota</taxon>
        <taxon>Alphaproteobacteria</taxon>
        <taxon>Hyphomicrobiales</taxon>
        <taxon>Rhizobiaceae</taxon>
        <taxon>Rhizobium/Agrobacterium group</taxon>
        <taxon>Rhizobium</taxon>
    </lineage>
</organism>